<dbReference type="PROSITE" id="PS50995">
    <property type="entry name" value="HTH_MARR_2"/>
    <property type="match status" value="1"/>
</dbReference>
<dbReference type="GO" id="GO:0003700">
    <property type="term" value="F:DNA-binding transcription factor activity"/>
    <property type="evidence" value="ECO:0007669"/>
    <property type="project" value="InterPro"/>
</dbReference>
<evidence type="ECO:0000313" key="3">
    <source>
        <dbReference type="EMBL" id="AZU62214.1"/>
    </source>
</evidence>
<feature type="domain" description="HTH marR-type" evidence="2">
    <location>
        <begin position="1"/>
        <end position="137"/>
    </location>
</feature>
<dbReference type="PANTHER" id="PTHR33164">
    <property type="entry name" value="TRANSCRIPTIONAL REGULATOR, MARR FAMILY"/>
    <property type="match status" value="1"/>
</dbReference>
<gene>
    <name evidence="3" type="ORF">CHR53_13490</name>
</gene>
<dbReference type="Pfam" id="PF01047">
    <property type="entry name" value="MarR"/>
    <property type="match status" value="1"/>
</dbReference>
<dbReference type="SUPFAM" id="SSF46785">
    <property type="entry name" value="Winged helix' DNA-binding domain"/>
    <property type="match status" value="1"/>
</dbReference>
<protein>
    <submittedName>
        <fullName evidence="3">MarR family transcriptional regulator</fullName>
    </submittedName>
</protein>
<dbReference type="PRINTS" id="PR00598">
    <property type="entry name" value="HTHMARR"/>
</dbReference>
<evidence type="ECO:0000256" key="1">
    <source>
        <dbReference type="ARBA" id="ARBA00023125"/>
    </source>
</evidence>
<dbReference type="InterPro" id="IPR039422">
    <property type="entry name" value="MarR/SlyA-like"/>
</dbReference>
<dbReference type="EMBL" id="CP022572">
    <property type="protein sequence ID" value="AZU62214.1"/>
    <property type="molecule type" value="Genomic_DNA"/>
</dbReference>
<dbReference type="STRING" id="1193713.GCA_001636315_05135"/>
<evidence type="ECO:0000313" key="4">
    <source>
        <dbReference type="Proteomes" id="UP000282892"/>
    </source>
</evidence>
<dbReference type="OrthoDB" id="166070at2"/>
<dbReference type="RefSeq" id="WP_127486926.1">
    <property type="nucleotide sequence ID" value="NZ_CP022572.1"/>
</dbReference>
<evidence type="ECO:0000259" key="2">
    <source>
        <dbReference type="PROSITE" id="PS50995"/>
    </source>
</evidence>
<dbReference type="SMART" id="SM00347">
    <property type="entry name" value="HTH_MARR"/>
    <property type="match status" value="1"/>
</dbReference>
<dbReference type="InterPro" id="IPR036390">
    <property type="entry name" value="WH_DNA-bd_sf"/>
</dbReference>
<dbReference type="Proteomes" id="UP000282892">
    <property type="component" value="Chromosome"/>
</dbReference>
<reference evidence="3 4" key="1">
    <citation type="submission" date="2017-07" db="EMBL/GenBank/DDBJ databases">
        <title>The complete genome sequence of Bacillus mesonae strain H20-5, an efficient strain improving plant abiotic stress resistance.</title>
        <authorList>
            <person name="Kim S.Y."/>
            <person name="Song H."/>
            <person name="Sang M.K."/>
            <person name="Weon H.-Y."/>
            <person name="Song J."/>
        </authorList>
    </citation>
    <scope>NUCLEOTIDE SEQUENCE [LARGE SCALE GENOMIC DNA]</scope>
    <source>
        <strain evidence="3 4">H20-5</strain>
    </source>
</reference>
<proteinExistence type="predicted"/>
<dbReference type="InterPro" id="IPR036388">
    <property type="entry name" value="WH-like_DNA-bd_sf"/>
</dbReference>
<dbReference type="PANTHER" id="PTHR33164:SF43">
    <property type="entry name" value="HTH-TYPE TRANSCRIPTIONAL REPRESSOR YETL"/>
    <property type="match status" value="1"/>
</dbReference>
<keyword evidence="1" id="KW-0238">DNA-binding</keyword>
<dbReference type="GO" id="GO:0006950">
    <property type="term" value="P:response to stress"/>
    <property type="evidence" value="ECO:0007669"/>
    <property type="project" value="TreeGrafter"/>
</dbReference>
<keyword evidence="4" id="KW-1185">Reference proteome</keyword>
<dbReference type="GO" id="GO:0003677">
    <property type="term" value="F:DNA binding"/>
    <property type="evidence" value="ECO:0007669"/>
    <property type="project" value="UniProtKB-KW"/>
</dbReference>
<sequence>MDKSNIFKLIHTVELFTNETIIKWNQTFQYNIGISPIIVLAELKQNGPQQQTVLAKRLGYTPGAMTNIATRLIKQEMAVRKYNENDRRHVLLAITKKGMDVLKEAQQKGQELRVELFQELTEEEVQQFLNIHEKLLNRIKSLN</sequence>
<dbReference type="Gene3D" id="1.10.10.10">
    <property type="entry name" value="Winged helix-like DNA-binding domain superfamily/Winged helix DNA-binding domain"/>
    <property type="match status" value="1"/>
</dbReference>
<organism evidence="3 4">
    <name type="scientific">Neobacillus mesonae</name>
    <dbReference type="NCBI Taxonomy" id="1193713"/>
    <lineage>
        <taxon>Bacteria</taxon>
        <taxon>Bacillati</taxon>
        <taxon>Bacillota</taxon>
        <taxon>Bacilli</taxon>
        <taxon>Bacillales</taxon>
        <taxon>Bacillaceae</taxon>
        <taxon>Neobacillus</taxon>
    </lineage>
</organism>
<name>A0A3T0HYJ4_9BACI</name>
<accession>A0A3T0HYJ4</accession>
<dbReference type="AlphaFoldDB" id="A0A3T0HYJ4"/>
<dbReference type="InterPro" id="IPR000835">
    <property type="entry name" value="HTH_MarR-typ"/>
</dbReference>
<dbReference type="KEGG" id="nmk:CHR53_13490"/>